<dbReference type="SUPFAM" id="SSF55144">
    <property type="entry name" value="LigT-like"/>
    <property type="match status" value="1"/>
</dbReference>
<dbReference type="OrthoDB" id="514292at2759"/>
<dbReference type="GO" id="GO:0004113">
    <property type="term" value="F:2',3'-cyclic-nucleotide 3'-phosphodiesterase activity"/>
    <property type="evidence" value="ECO:0007669"/>
    <property type="project" value="TreeGrafter"/>
</dbReference>
<dbReference type="EMBL" id="AVOT02005260">
    <property type="protein sequence ID" value="MBW0478639.1"/>
    <property type="molecule type" value="Genomic_DNA"/>
</dbReference>
<name>A0A9Q3C7J4_9BASI</name>
<dbReference type="InterPro" id="IPR009097">
    <property type="entry name" value="Cyclic_Pdiesterase"/>
</dbReference>
<dbReference type="Pfam" id="PF07823">
    <property type="entry name" value="CPDase"/>
    <property type="match status" value="1"/>
</dbReference>
<dbReference type="PANTHER" id="PTHR28141:SF1">
    <property type="entry name" value="2',3'-CYCLIC-NUCLEOTIDE 3'-PHOSPHODIESTERASE"/>
    <property type="match status" value="1"/>
</dbReference>
<evidence type="ECO:0000313" key="2">
    <source>
        <dbReference type="Proteomes" id="UP000765509"/>
    </source>
</evidence>
<evidence type="ECO:0000313" key="1">
    <source>
        <dbReference type="EMBL" id="MBW0478639.1"/>
    </source>
</evidence>
<dbReference type="PANTHER" id="PTHR28141">
    <property type="entry name" value="2',3'-CYCLIC-NUCLEOTIDE 3'-PHOSPHODIESTERASE"/>
    <property type="match status" value="1"/>
</dbReference>
<reference evidence="1" key="1">
    <citation type="submission" date="2021-03" db="EMBL/GenBank/DDBJ databases">
        <title>Draft genome sequence of rust myrtle Austropuccinia psidii MF-1, a brazilian biotype.</title>
        <authorList>
            <person name="Quecine M.C."/>
            <person name="Pachon D.M.R."/>
            <person name="Bonatelli M.L."/>
            <person name="Correr F.H."/>
            <person name="Franceschini L.M."/>
            <person name="Leite T.F."/>
            <person name="Margarido G.R.A."/>
            <person name="Almeida C.A."/>
            <person name="Ferrarezi J.A."/>
            <person name="Labate C.A."/>
        </authorList>
    </citation>
    <scope>NUCLEOTIDE SEQUENCE</scope>
    <source>
        <strain evidence="1">MF-1</strain>
    </source>
</reference>
<evidence type="ECO:0008006" key="3">
    <source>
        <dbReference type="Google" id="ProtNLM"/>
    </source>
</evidence>
<dbReference type="AlphaFoldDB" id="A0A9Q3C7J4"/>
<dbReference type="GO" id="GO:0009187">
    <property type="term" value="P:cyclic nucleotide metabolic process"/>
    <property type="evidence" value="ECO:0007669"/>
    <property type="project" value="TreeGrafter"/>
</dbReference>
<protein>
    <recommendedName>
        <fullName evidence="3">2',3'-cyclic-nucleotide 3'-phosphodiesterase</fullName>
    </recommendedName>
</protein>
<sequence>MIGRVDFFDSLRFSHRRRPTQTSEPLGFVDMSETNGISLWLTPSGHESWQLNEIIETLAKENEGCLSFEAHVTLMSDDQLPKWSVHEIASKVSDSISKYREYFFSSRNIIKEDLILTLEAVQSGDQFYQCVLAPIEPNQSLTRLNNCLRELFVRNEEERSNLKPYFPHLSLVYGDLTQEQKDGLVTKAQELLDRQKIKGFETIWVSIIQTTGPSNKWKRLCAINLHNGEISWPR</sequence>
<proteinExistence type="predicted"/>
<comment type="caution">
    <text evidence="1">The sequence shown here is derived from an EMBL/GenBank/DDBJ whole genome shotgun (WGS) entry which is preliminary data.</text>
</comment>
<dbReference type="Proteomes" id="UP000765509">
    <property type="component" value="Unassembled WGS sequence"/>
</dbReference>
<gene>
    <name evidence="1" type="ORF">O181_018354</name>
</gene>
<dbReference type="Gene3D" id="3.90.1140.10">
    <property type="entry name" value="Cyclic phosphodiesterase"/>
    <property type="match status" value="1"/>
</dbReference>
<accession>A0A9Q3C7J4</accession>
<dbReference type="InterPro" id="IPR012386">
    <property type="entry name" value="Cyclic-nucl_3Pdiesterase"/>
</dbReference>
<organism evidence="1 2">
    <name type="scientific">Austropuccinia psidii MF-1</name>
    <dbReference type="NCBI Taxonomy" id="1389203"/>
    <lineage>
        <taxon>Eukaryota</taxon>
        <taxon>Fungi</taxon>
        <taxon>Dikarya</taxon>
        <taxon>Basidiomycota</taxon>
        <taxon>Pucciniomycotina</taxon>
        <taxon>Pucciniomycetes</taxon>
        <taxon>Pucciniales</taxon>
        <taxon>Sphaerophragmiaceae</taxon>
        <taxon>Austropuccinia</taxon>
    </lineage>
</organism>
<keyword evidence="2" id="KW-1185">Reference proteome</keyword>